<sequence>MVDWVIENYPKLKDIGEPFIASGAEVSRAGIVHRLDKETSGLLLIAKNETAFEYMKKQFQKHAIHKHYYALVFGQPKESSGIIDAPLGRIGMKRTTQMTGKKLIDGKESITEYKTIRNFPAKGGSQPEADQPLAGAKTSGGNKFTLMDVSPKTGRTHQIRVHLKSIGCPVAGDTIYAPKGWQQPKDLTRLFLHAYKLQFVTPDGQSLTLESDLPEDLQNILNKLQ</sequence>
<comment type="caution">
    <text evidence="4">The sequence shown here is derived from an EMBL/GenBank/DDBJ whole genome shotgun (WGS) entry which is preliminary data.</text>
</comment>
<gene>
    <name evidence="4" type="ORF">A3C61_03925</name>
</gene>
<dbReference type="Proteomes" id="UP000178908">
    <property type="component" value="Unassembled WGS sequence"/>
</dbReference>
<dbReference type="PANTHER" id="PTHR21600">
    <property type="entry name" value="MITOCHONDRIAL RNA PSEUDOURIDINE SYNTHASE"/>
    <property type="match status" value="1"/>
</dbReference>
<accession>A0A1F8F728</accession>
<dbReference type="EMBL" id="MGJO01000052">
    <property type="protein sequence ID" value="OGN08370.1"/>
    <property type="molecule type" value="Genomic_DNA"/>
</dbReference>
<evidence type="ECO:0000256" key="1">
    <source>
        <dbReference type="ARBA" id="ARBA00010876"/>
    </source>
</evidence>
<proteinExistence type="inferred from homology"/>
<dbReference type="Gene3D" id="3.30.2350.10">
    <property type="entry name" value="Pseudouridine synthase"/>
    <property type="match status" value="1"/>
</dbReference>
<dbReference type="CDD" id="cd02869">
    <property type="entry name" value="PseudoU_synth_RluA_like"/>
    <property type="match status" value="1"/>
</dbReference>
<dbReference type="PROSITE" id="PS01129">
    <property type="entry name" value="PSI_RLU"/>
    <property type="match status" value="1"/>
</dbReference>
<evidence type="ECO:0000313" key="5">
    <source>
        <dbReference type="Proteomes" id="UP000178908"/>
    </source>
</evidence>
<comment type="similarity">
    <text evidence="1">Belongs to the pseudouridine synthase RluA family.</text>
</comment>
<dbReference type="InterPro" id="IPR020103">
    <property type="entry name" value="PsdUridine_synth_cat_dom_sf"/>
</dbReference>
<dbReference type="InterPro" id="IPR006224">
    <property type="entry name" value="PsdUridine_synth_RluA-like_CS"/>
</dbReference>
<feature type="region of interest" description="Disordered" evidence="2">
    <location>
        <begin position="119"/>
        <end position="141"/>
    </location>
</feature>
<evidence type="ECO:0000259" key="3">
    <source>
        <dbReference type="Pfam" id="PF00849"/>
    </source>
</evidence>
<protein>
    <recommendedName>
        <fullName evidence="3">Pseudouridine synthase RsuA/RluA-like domain-containing protein</fullName>
    </recommendedName>
</protein>
<evidence type="ECO:0000256" key="2">
    <source>
        <dbReference type="SAM" id="MobiDB-lite"/>
    </source>
</evidence>
<dbReference type="GO" id="GO:0009982">
    <property type="term" value="F:pseudouridine synthase activity"/>
    <property type="evidence" value="ECO:0007669"/>
    <property type="project" value="InterPro"/>
</dbReference>
<dbReference type="InterPro" id="IPR006145">
    <property type="entry name" value="PsdUridine_synth_RsuA/RluA"/>
</dbReference>
<dbReference type="GO" id="GO:0140098">
    <property type="term" value="F:catalytic activity, acting on RNA"/>
    <property type="evidence" value="ECO:0007669"/>
    <property type="project" value="UniProtKB-ARBA"/>
</dbReference>
<dbReference type="InterPro" id="IPR050188">
    <property type="entry name" value="RluA_PseudoU_synthase"/>
</dbReference>
<evidence type="ECO:0000313" key="4">
    <source>
        <dbReference type="EMBL" id="OGN08370.1"/>
    </source>
</evidence>
<feature type="domain" description="Pseudouridine synthase RsuA/RluA-like" evidence="3">
    <location>
        <begin position="24"/>
        <end position="164"/>
    </location>
</feature>
<dbReference type="GO" id="GO:0000455">
    <property type="term" value="P:enzyme-directed rRNA pseudouridine synthesis"/>
    <property type="evidence" value="ECO:0007669"/>
    <property type="project" value="TreeGrafter"/>
</dbReference>
<dbReference type="PANTHER" id="PTHR21600:SF87">
    <property type="entry name" value="RNA PSEUDOURIDYLATE SYNTHASE DOMAIN-CONTAINING PROTEIN 1"/>
    <property type="match status" value="1"/>
</dbReference>
<dbReference type="GO" id="GO:0003723">
    <property type="term" value="F:RNA binding"/>
    <property type="evidence" value="ECO:0007669"/>
    <property type="project" value="InterPro"/>
</dbReference>
<dbReference type="SUPFAM" id="SSF55120">
    <property type="entry name" value="Pseudouridine synthase"/>
    <property type="match status" value="1"/>
</dbReference>
<dbReference type="AlphaFoldDB" id="A0A1F8F728"/>
<organism evidence="4 5">
    <name type="scientific">Candidatus Yanofskybacteria bacterium RIFCSPHIGHO2_02_FULL_39_10</name>
    <dbReference type="NCBI Taxonomy" id="1802674"/>
    <lineage>
        <taxon>Bacteria</taxon>
        <taxon>Candidatus Yanofskyibacteriota</taxon>
    </lineage>
</organism>
<name>A0A1F8F728_9BACT</name>
<reference evidence="4 5" key="1">
    <citation type="journal article" date="2016" name="Nat. Commun.">
        <title>Thousands of microbial genomes shed light on interconnected biogeochemical processes in an aquifer system.</title>
        <authorList>
            <person name="Anantharaman K."/>
            <person name="Brown C.T."/>
            <person name="Hug L.A."/>
            <person name="Sharon I."/>
            <person name="Castelle C.J."/>
            <person name="Probst A.J."/>
            <person name="Thomas B.C."/>
            <person name="Singh A."/>
            <person name="Wilkins M.J."/>
            <person name="Karaoz U."/>
            <person name="Brodie E.L."/>
            <person name="Williams K.H."/>
            <person name="Hubbard S.S."/>
            <person name="Banfield J.F."/>
        </authorList>
    </citation>
    <scope>NUCLEOTIDE SEQUENCE [LARGE SCALE GENOMIC DNA]</scope>
</reference>
<dbReference type="Pfam" id="PF00849">
    <property type="entry name" value="PseudoU_synth_2"/>
    <property type="match status" value="1"/>
</dbReference>